<evidence type="ECO:0000256" key="1">
    <source>
        <dbReference type="SAM" id="Phobius"/>
    </source>
</evidence>
<name>A0A1G6LUH6_9BURK</name>
<protein>
    <submittedName>
        <fullName evidence="2">Uncharacterized protein</fullName>
    </submittedName>
</protein>
<dbReference type="RefSeq" id="WP_176928996.1">
    <property type="nucleotide sequence ID" value="NZ_FMYQ01000007.1"/>
</dbReference>
<organism evidence="2 3">
    <name type="scientific">Paraburkholderia lycopersici</name>
    <dbReference type="NCBI Taxonomy" id="416944"/>
    <lineage>
        <taxon>Bacteria</taxon>
        <taxon>Pseudomonadati</taxon>
        <taxon>Pseudomonadota</taxon>
        <taxon>Betaproteobacteria</taxon>
        <taxon>Burkholderiales</taxon>
        <taxon>Burkholderiaceae</taxon>
        <taxon>Paraburkholderia</taxon>
    </lineage>
</organism>
<dbReference type="AlphaFoldDB" id="A0A1G6LUH6"/>
<accession>A0A1G6LUH6</accession>
<evidence type="ECO:0000313" key="2">
    <source>
        <dbReference type="EMBL" id="SDC46724.1"/>
    </source>
</evidence>
<keyword evidence="1" id="KW-0812">Transmembrane</keyword>
<dbReference type="EMBL" id="FMYQ01000007">
    <property type="protein sequence ID" value="SDC46724.1"/>
    <property type="molecule type" value="Genomic_DNA"/>
</dbReference>
<evidence type="ECO:0000313" key="3">
    <source>
        <dbReference type="Proteomes" id="UP000198908"/>
    </source>
</evidence>
<keyword evidence="3" id="KW-1185">Reference proteome</keyword>
<proteinExistence type="predicted"/>
<keyword evidence="1" id="KW-0472">Membrane</keyword>
<gene>
    <name evidence="2" type="ORF">SAMN05421548_10741</name>
</gene>
<keyword evidence="1" id="KW-1133">Transmembrane helix</keyword>
<feature type="transmembrane region" description="Helical" evidence="1">
    <location>
        <begin position="6"/>
        <end position="27"/>
    </location>
</feature>
<reference evidence="3" key="1">
    <citation type="submission" date="2016-09" db="EMBL/GenBank/DDBJ databases">
        <authorList>
            <person name="Varghese N."/>
            <person name="Submissions S."/>
        </authorList>
    </citation>
    <scope>NUCLEOTIDE SEQUENCE [LARGE SCALE GENOMIC DNA]</scope>
    <source>
        <strain evidence="3">TNe-862</strain>
    </source>
</reference>
<dbReference type="Proteomes" id="UP000198908">
    <property type="component" value="Unassembled WGS sequence"/>
</dbReference>
<sequence>MLTVVFLSHLGKEITYVTVVASLYCVLTQRKKSHQHVRFVVSLSGLDGMAV</sequence>